<evidence type="ECO:0000313" key="1">
    <source>
        <dbReference type="EMBL" id="GAD04956.1"/>
    </source>
</evidence>
<organism evidence="1 2">
    <name type="scientific">Porphyromonas crevioricanis JCM 15906</name>
    <dbReference type="NCBI Taxonomy" id="1305617"/>
    <lineage>
        <taxon>Bacteria</taxon>
        <taxon>Pseudomonadati</taxon>
        <taxon>Bacteroidota</taxon>
        <taxon>Bacteroidia</taxon>
        <taxon>Bacteroidales</taxon>
        <taxon>Porphyromonadaceae</taxon>
        <taxon>Porphyromonas</taxon>
    </lineage>
</organism>
<reference evidence="1 2" key="2">
    <citation type="journal article" date="2013" name="Genome Announc.">
        <title>Draft Genome Sequences of Porphyromonas crevioricanis JCM 15906T and Porphyromonas cansulci JCM 13913T Isolated from a Canine Oral Cavity.</title>
        <authorList>
            <person name="Sakamoto M."/>
            <person name="Tanaka N."/>
            <person name="Shiwa Y."/>
            <person name="Yoshikawa H."/>
            <person name="Ohkuma M."/>
        </authorList>
    </citation>
    <scope>NUCLEOTIDE SEQUENCE [LARGE SCALE GENOMIC DNA]</scope>
    <source>
        <strain evidence="1 2">JCM 15906</strain>
    </source>
</reference>
<sequence>MEKSPNEYDILRLFGRKQGLKQSMICLLFYKASLNRLNYLILDK</sequence>
<comment type="caution">
    <text evidence="1">The sequence shown here is derived from an EMBL/GenBank/DDBJ whole genome shotgun (WGS) entry which is preliminary data.</text>
</comment>
<accession>T1CGT6</accession>
<gene>
    <name evidence="1" type="ORF">PORCRE_653</name>
</gene>
<reference evidence="2" key="1">
    <citation type="journal article" date="2013" name="Genome">
        <title>Draft Genome Sequences of Porphyromonas crevioricanis JCM 15906T and Porphyromonas cansulci JCM 13913T Isolated from a Canine Oral Cavity.</title>
        <authorList>
            <person name="Sakamoto M."/>
            <person name="Tanaka N."/>
            <person name="Shiwa Y."/>
            <person name="Yoshikawa H."/>
            <person name="Ohkuma M."/>
        </authorList>
    </citation>
    <scope>NUCLEOTIDE SEQUENCE [LARGE SCALE GENOMIC DNA]</scope>
    <source>
        <strain evidence="2">JCM 15906</strain>
    </source>
</reference>
<proteinExistence type="predicted"/>
<name>T1CGT6_9PORP</name>
<dbReference type="AlphaFoldDB" id="T1CGT6"/>
<dbReference type="Proteomes" id="UP000018031">
    <property type="component" value="Unassembled WGS sequence"/>
</dbReference>
<dbReference type="EMBL" id="BAOU01000016">
    <property type="protein sequence ID" value="GAD04956.1"/>
    <property type="molecule type" value="Genomic_DNA"/>
</dbReference>
<evidence type="ECO:0000313" key="2">
    <source>
        <dbReference type="Proteomes" id="UP000018031"/>
    </source>
</evidence>
<protein>
    <submittedName>
        <fullName evidence="1">Uncharacterized protein</fullName>
    </submittedName>
</protein>